<dbReference type="InterPro" id="IPR035093">
    <property type="entry name" value="RelE/ParE_toxin_dom_sf"/>
</dbReference>
<dbReference type="OrthoDB" id="5457915at2"/>
<dbReference type="EMBL" id="CP035758">
    <property type="protein sequence ID" value="QBD75173.1"/>
    <property type="molecule type" value="Genomic_DNA"/>
</dbReference>
<reference evidence="3 4" key="1">
    <citation type="submission" date="2019-01" db="EMBL/GenBank/DDBJ databases">
        <title>Ktedonosporobacter rubrisoli SCAWS-G2.</title>
        <authorList>
            <person name="Huang Y."/>
            <person name="Yan B."/>
        </authorList>
    </citation>
    <scope>NUCLEOTIDE SEQUENCE [LARGE SCALE GENOMIC DNA]</scope>
    <source>
        <strain evidence="3 4">SCAWS-G2</strain>
    </source>
</reference>
<name>A0A4P6JJG0_KTERU</name>
<protein>
    <submittedName>
        <fullName evidence="3">Type II toxin-antitoxin system RelE/ParE family toxin</fullName>
    </submittedName>
</protein>
<evidence type="ECO:0000256" key="2">
    <source>
        <dbReference type="ARBA" id="ARBA00022649"/>
    </source>
</evidence>
<sequence length="94" mass="10705">MFCIFTAQAETDLESIADYIALDNPARALSFVQEIRERCRHIAHAPRGYPLAPEYGEDIRKLPFGNYLILYTLQADDIVILHIPHSARDLPVHS</sequence>
<dbReference type="InterPro" id="IPR007712">
    <property type="entry name" value="RelE/ParE_toxin"/>
</dbReference>
<dbReference type="Gene3D" id="3.30.2310.20">
    <property type="entry name" value="RelE-like"/>
    <property type="match status" value="1"/>
</dbReference>
<dbReference type="PANTHER" id="PTHR33755">
    <property type="entry name" value="TOXIN PARE1-RELATED"/>
    <property type="match status" value="1"/>
</dbReference>
<dbReference type="AlphaFoldDB" id="A0A4P6JJG0"/>
<comment type="similarity">
    <text evidence="1">Belongs to the RelE toxin family.</text>
</comment>
<dbReference type="InterPro" id="IPR051803">
    <property type="entry name" value="TA_system_RelE-like_toxin"/>
</dbReference>
<organism evidence="3 4">
    <name type="scientific">Ktedonosporobacter rubrisoli</name>
    <dbReference type="NCBI Taxonomy" id="2509675"/>
    <lineage>
        <taxon>Bacteria</taxon>
        <taxon>Bacillati</taxon>
        <taxon>Chloroflexota</taxon>
        <taxon>Ktedonobacteria</taxon>
        <taxon>Ktedonobacterales</taxon>
        <taxon>Ktedonosporobacteraceae</taxon>
        <taxon>Ktedonosporobacter</taxon>
    </lineage>
</organism>
<dbReference type="Proteomes" id="UP000290365">
    <property type="component" value="Chromosome"/>
</dbReference>
<proteinExistence type="inferred from homology"/>
<keyword evidence="2" id="KW-1277">Toxin-antitoxin system</keyword>
<dbReference type="Pfam" id="PF05016">
    <property type="entry name" value="ParE_toxin"/>
    <property type="match status" value="1"/>
</dbReference>
<evidence type="ECO:0000313" key="4">
    <source>
        <dbReference type="Proteomes" id="UP000290365"/>
    </source>
</evidence>
<evidence type="ECO:0000313" key="3">
    <source>
        <dbReference type="EMBL" id="QBD75173.1"/>
    </source>
</evidence>
<dbReference type="KEGG" id="kbs:EPA93_03855"/>
<accession>A0A4P6JJG0</accession>
<keyword evidence="4" id="KW-1185">Reference proteome</keyword>
<gene>
    <name evidence="3" type="ORF">EPA93_03855</name>
</gene>
<dbReference type="RefSeq" id="WP_129885772.1">
    <property type="nucleotide sequence ID" value="NZ_CP035758.1"/>
</dbReference>
<dbReference type="PANTHER" id="PTHR33755:SF6">
    <property type="entry name" value="PLASMID STABILIZATION SYSTEM PROTEIN"/>
    <property type="match status" value="1"/>
</dbReference>
<evidence type="ECO:0000256" key="1">
    <source>
        <dbReference type="ARBA" id="ARBA00006226"/>
    </source>
</evidence>